<feature type="transmembrane region" description="Helical" evidence="1">
    <location>
        <begin position="32"/>
        <end position="56"/>
    </location>
</feature>
<gene>
    <name evidence="2" type="ORF">DW018_06905</name>
</gene>
<dbReference type="AlphaFoldDB" id="A0A415L9X0"/>
<sequence length="63" mass="7417">MNKSFGTRKRTSFPIKEYFQEFKNELKQSTKLWLVFLITLVVLVMDVIIVGSHNILALRFRNG</sequence>
<keyword evidence="1" id="KW-0472">Membrane</keyword>
<dbReference type="GeneID" id="300110566"/>
<reference evidence="2 3" key="1">
    <citation type="submission" date="2018-08" db="EMBL/GenBank/DDBJ databases">
        <title>A genome reference for cultivated species of the human gut microbiota.</title>
        <authorList>
            <person name="Zou Y."/>
            <person name="Xue W."/>
            <person name="Luo G."/>
        </authorList>
    </citation>
    <scope>NUCLEOTIDE SEQUENCE [LARGE SCALE GENOMIC DNA]</scope>
    <source>
        <strain evidence="2 3">AF37-4</strain>
    </source>
</reference>
<dbReference type="EMBL" id="QROT01000005">
    <property type="protein sequence ID" value="RHL45281.1"/>
    <property type="molecule type" value="Genomic_DNA"/>
</dbReference>
<comment type="caution">
    <text evidence="2">The sequence shown here is derived from an EMBL/GenBank/DDBJ whole genome shotgun (WGS) entry which is preliminary data.</text>
</comment>
<organism evidence="2 3">
    <name type="scientific">Eubacterium ventriosum</name>
    <dbReference type="NCBI Taxonomy" id="39496"/>
    <lineage>
        <taxon>Bacteria</taxon>
        <taxon>Bacillati</taxon>
        <taxon>Bacillota</taxon>
        <taxon>Clostridia</taxon>
        <taxon>Eubacteriales</taxon>
        <taxon>Eubacteriaceae</taxon>
        <taxon>Eubacterium</taxon>
    </lineage>
</organism>
<keyword evidence="1" id="KW-0812">Transmembrane</keyword>
<proteinExistence type="predicted"/>
<dbReference type="Proteomes" id="UP000283314">
    <property type="component" value="Unassembled WGS sequence"/>
</dbReference>
<dbReference type="RefSeq" id="WP_118379867.1">
    <property type="nucleotide sequence ID" value="NZ_CABJDQ010000005.1"/>
</dbReference>
<keyword evidence="1" id="KW-1133">Transmembrane helix</keyword>
<accession>A0A415L9X0</accession>
<dbReference type="Pfam" id="PF04854">
    <property type="entry name" value="DUF624"/>
    <property type="match status" value="1"/>
</dbReference>
<dbReference type="InterPro" id="IPR006938">
    <property type="entry name" value="DUF624"/>
</dbReference>
<evidence type="ECO:0000313" key="2">
    <source>
        <dbReference type="EMBL" id="RHL45281.1"/>
    </source>
</evidence>
<evidence type="ECO:0000256" key="1">
    <source>
        <dbReference type="SAM" id="Phobius"/>
    </source>
</evidence>
<evidence type="ECO:0000313" key="3">
    <source>
        <dbReference type="Proteomes" id="UP000283314"/>
    </source>
</evidence>
<protein>
    <submittedName>
        <fullName evidence="2">DUF624 domain-containing protein</fullName>
    </submittedName>
</protein>
<name>A0A415L9X0_9FIRM</name>